<dbReference type="Pfam" id="PF07734">
    <property type="entry name" value="FBA_1"/>
    <property type="match status" value="1"/>
</dbReference>
<organism evidence="2 3">
    <name type="scientific">Lithocarpus litseifolius</name>
    <dbReference type="NCBI Taxonomy" id="425828"/>
    <lineage>
        <taxon>Eukaryota</taxon>
        <taxon>Viridiplantae</taxon>
        <taxon>Streptophyta</taxon>
        <taxon>Embryophyta</taxon>
        <taxon>Tracheophyta</taxon>
        <taxon>Spermatophyta</taxon>
        <taxon>Magnoliopsida</taxon>
        <taxon>eudicotyledons</taxon>
        <taxon>Gunneridae</taxon>
        <taxon>Pentapetalae</taxon>
        <taxon>rosids</taxon>
        <taxon>fabids</taxon>
        <taxon>Fagales</taxon>
        <taxon>Fagaceae</taxon>
        <taxon>Lithocarpus</taxon>
    </lineage>
</organism>
<evidence type="ECO:0000313" key="3">
    <source>
        <dbReference type="Proteomes" id="UP001459277"/>
    </source>
</evidence>
<evidence type="ECO:0000313" key="2">
    <source>
        <dbReference type="EMBL" id="KAK9984184.1"/>
    </source>
</evidence>
<dbReference type="InterPro" id="IPR017451">
    <property type="entry name" value="F-box-assoc_interact_dom"/>
</dbReference>
<comment type="caution">
    <text evidence="2">The sequence shown here is derived from an EMBL/GenBank/DDBJ whole genome shotgun (WGS) entry which is preliminary data.</text>
</comment>
<protein>
    <recommendedName>
        <fullName evidence="1">F-box associated beta-propeller type 1 domain-containing protein</fullName>
    </recommendedName>
</protein>
<proteinExistence type="predicted"/>
<dbReference type="PANTHER" id="PTHR31790:SF609">
    <property type="entry name" value="F-BOX PROTEIN CPR30-LIKE"/>
    <property type="match status" value="1"/>
</dbReference>
<dbReference type="InterPro" id="IPR052361">
    <property type="entry name" value="F-box_domain"/>
</dbReference>
<feature type="domain" description="F-box associated beta-propeller type 1" evidence="1">
    <location>
        <begin position="7"/>
        <end position="164"/>
    </location>
</feature>
<name>A0AAW2BH99_9ROSI</name>
<dbReference type="Proteomes" id="UP001459277">
    <property type="component" value="Unassembled WGS sequence"/>
</dbReference>
<dbReference type="InterPro" id="IPR006527">
    <property type="entry name" value="F-box-assoc_dom_typ1"/>
</dbReference>
<gene>
    <name evidence="2" type="ORF">SO802_033709</name>
</gene>
<dbReference type="PANTHER" id="PTHR31790">
    <property type="entry name" value="OS02G0783600 PROTEIN"/>
    <property type="match status" value="1"/>
</dbReference>
<sequence>MERPGLGFGFDAKTEDYKVVRVLYSHDGDYNTDNYKIYQGKDIRTVSSESWRISESTVDGVVSKNHTCAAEIHGALHFKAKRLMERDQKLRLIMSFDLETETFCDIMLPDEFLASENERSWQLSVLHECLSLVVHHQNGQDGTSMHVWVMKEYGVTNSWTKLYALLVLQVFI</sequence>
<reference evidence="2 3" key="1">
    <citation type="submission" date="2024-01" db="EMBL/GenBank/DDBJ databases">
        <title>A telomere-to-telomere, gap-free genome of sweet tea (Lithocarpus litseifolius).</title>
        <authorList>
            <person name="Zhou J."/>
        </authorList>
    </citation>
    <scope>NUCLEOTIDE SEQUENCE [LARGE SCALE GENOMIC DNA]</scope>
    <source>
        <strain evidence="2">Zhou-2022a</strain>
        <tissue evidence="2">Leaf</tissue>
    </source>
</reference>
<dbReference type="NCBIfam" id="TIGR01640">
    <property type="entry name" value="F_box_assoc_1"/>
    <property type="match status" value="1"/>
</dbReference>
<dbReference type="EMBL" id="JAZDWU010000012">
    <property type="protein sequence ID" value="KAK9984184.1"/>
    <property type="molecule type" value="Genomic_DNA"/>
</dbReference>
<dbReference type="AlphaFoldDB" id="A0AAW2BH99"/>
<evidence type="ECO:0000259" key="1">
    <source>
        <dbReference type="Pfam" id="PF07734"/>
    </source>
</evidence>
<keyword evidence="3" id="KW-1185">Reference proteome</keyword>
<accession>A0AAW2BH99</accession>